<dbReference type="PANTHER" id="PTHR24049">
    <property type="entry name" value="CRUMBS FAMILY MEMBER"/>
    <property type="match status" value="1"/>
</dbReference>
<dbReference type="GO" id="GO:0005886">
    <property type="term" value="C:plasma membrane"/>
    <property type="evidence" value="ECO:0007669"/>
    <property type="project" value="UniProtKB-ARBA"/>
</dbReference>
<keyword evidence="3" id="KW-0677">Repeat</keyword>
<dbReference type="PROSITE" id="PS01186">
    <property type="entry name" value="EGF_2"/>
    <property type="match status" value="8"/>
</dbReference>
<dbReference type="FunFam" id="2.10.25.10:FF:000066">
    <property type="entry name" value="FAT atypical cadherin 4"/>
    <property type="match status" value="1"/>
</dbReference>
<dbReference type="PANTHER" id="PTHR24049:SF22">
    <property type="entry name" value="DROSOPHILA CRUMBS HOMOLOG"/>
    <property type="match status" value="1"/>
</dbReference>
<keyword evidence="8" id="KW-0472">Membrane</keyword>
<feature type="disulfide bond" evidence="6">
    <location>
        <begin position="395"/>
        <end position="404"/>
    </location>
</feature>
<feature type="domain" description="EGF-like" evidence="9">
    <location>
        <begin position="331"/>
        <end position="367"/>
    </location>
</feature>
<feature type="compositionally biased region" description="Basic and acidic residues" evidence="7">
    <location>
        <begin position="510"/>
        <end position="519"/>
    </location>
</feature>
<dbReference type="Proteomes" id="UP001367676">
    <property type="component" value="Unassembled WGS sequence"/>
</dbReference>
<organism evidence="10 11">
    <name type="scientific">Parthenolecanium corni</name>
    <dbReference type="NCBI Taxonomy" id="536013"/>
    <lineage>
        <taxon>Eukaryota</taxon>
        <taxon>Metazoa</taxon>
        <taxon>Ecdysozoa</taxon>
        <taxon>Arthropoda</taxon>
        <taxon>Hexapoda</taxon>
        <taxon>Insecta</taxon>
        <taxon>Pterygota</taxon>
        <taxon>Neoptera</taxon>
        <taxon>Paraneoptera</taxon>
        <taxon>Hemiptera</taxon>
        <taxon>Sternorrhyncha</taxon>
        <taxon>Coccoidea</taxon>
        <taxon>Coccidae</taxon>
        <taxon>Parthenolecanium</taxon>
    </lineage>
</organism>
<feature type="transmembrane region" description="Helical" evidence="8">
    <location>
        <begin position="478"/>
        <end position="502"/>
    </location>
</feature>
<dbReference type="CDD" id="cd00054">
    <property type="entry name" value="EGF_CA"/>
    <property type="match status" value="7"/>
</dbReference>
<feature type="disulfide bond" evidence="6">
    <location>
        <begin position="357"/>
        <end position="366"/>
    </location>
</feature>
<dbReference type="EMBL" id="JBBCAQ010000002">
    <property type="protein sequence ID" value="KAK7605285.1"/>
    <property type="molecule type" value="Genomic_DNA"/>
</dbReference>
<evidence type="ECO:0000256" key="4">
    <source>
        <dbReference type="ARBA" id="ARBA00023157"/>
    </source>
</evidence>
<dbReference type="InterPro" id="IPR018097">
    <property type="entry name" value="EGF_Ca-bd_CS"/>
</dbReference>
<keyword evidence="2" id="KW-0732">Signal</keyword>
<sequence>MRVCVCWDAYRRYPLSHNSGCFSAPPPSASSEFLHFIETSMRCLRLVDVRVPAHPKPIYLYETQPNYSRVSRVEDVRAERQSQSRTGRQTERGGECGWKGGLCDECEPYPYCAHGTCQKPWDCLCDEGWGGLFCNQDLNYCTNHKPCRNGGTCFNTGQGSYTCSCPPGYTGVDCDKKLSDCSHKPCLNNATCKEDGNGYQCDCSKGWYGKHCEVAVQTCEDKPCQHGGTCMDTIHGYKCSCPAGYTGSECQTTVNHCAPNPCANGGNCSTLPNNVGYKCSCPSGFAGHSCHTNVDDCHGNPCHNGGSCIDLVNAYKCRCIPGFTGDHCQEKANMCLLNPCANGGTCTTLVNDYKCQCRPGFSGKDCAIDVDECTSNQCLNGGTCFNKGSGYQCECAAGFGGQRCEKELAAAQQSAHQLQQHSSSVQSDADGNPTVGAAIVGDASRHVSVARSTDDGDDDEGGGSEMVGVRERPSGVDWYLILLLAAAVPTALAGATFVVRYSKRKRERERRKADEEARMQNEQNSVHSHVTKRNGDAHMIKNVWGQCAKNVDLDHTTTTTTTTTESSYYPKQVYAAVPADPNIALVYPLQRSRSQKQLNVDPPAQRHSMCNRASIKDLDSIVRTSTPAPLDNRLSTVSISISHSNLSDSSLSKQHCSQLSEKEKSVQNNTLNSSVLNGSICGGGGNPATTAYVSVIDGGSFASTLFATEV</sequence>
<feature type="disulfide bond" evidence="6">
    <location>
        <begin position="165"/>
        <end position="174"/>
    </location>
</feature>
<dbReference type="GO" id="GO:0048666">
    <property type="term" value="P:neuron development"/>
    <property type="evidence" value="ECO:0007669"/>
    <property type="project" value="UniProtKB-ARBA"/>
</dbReference>
<dbReference type="AlphaFoldDB" id="A0AAN9YBU2"/>
<dbReference type="InterPro" id="IPR001881">
    <property type="entry name" value="EGF-like_Ca-bd_dom"/>
</dbReference>
<feature type="domain" description="EGF-like" evidence="9">
    <location>
        <begin position="177"/>
        <end position="213"/>
    </location>
</feature>
<dbReference type="GO" id="GO:0042063">
    <property type="term" value="P:gliogenesis"/>
    <property type="evidence" value="ECO:0007669"/>
    <property type="project" value="UniProtKB-ARBA"/>
</dbReference>
<keyword evidence="4 6" id="KW-1015">Disulfide bond</keyword>
<feature type="region of interest" description="Disordered" evidence="7">
    <location>
        <begin position="415"/>
        <end position="469"/>
    </location>
</feature>
<dbReference type="InterPro" id="IPR051022">
    <property type="entry name" value="Notch_Cell-Fate_Det"/>
</dbReference>
<dbReference type="PROSITE" id="PS00022">
    <property type="entry name" value="EGF_1"/>
    <property type="match status" value="8"/>
</dbReference>
<keyword evidence="11" id="KW-1185">Reference proteome</keyword>
<dbReference type="InterPro" id="IPR009030">
    <property type="entry name" value="Growth_fac_rcpt_cys_sf"/>
</dbReference>
<dbReference type="PROSITE" id="PS01187">
    <property type="entry name" value="EGF_CA"/>
    <property type="match status" value="2"/>
</dbReference>
<evidence type="ECO:0000256" key="5">
    <source>
        <dbReference type="ARBA" id="ARBA00023180"/>
    </source>
</evidence>
<evidence type="ECO:0000256" key="3">
    <source>
        <dbReference type="ARBA" id="ARBA00022737"/>
    </source>
</evidence>
<gene>
    <name evidence="10" type="ORF">V9T40_007143</name>
</gene>
<feature type="disulfide bond" evidence="6">
    <location>
        <begin position="262"/>
        <end position="279"/>
    </location>
</feature>
<dbReference type="SUPFAM" id="SSF57196">
    <property type="entry name" value="EGF/Laminin"/>
    <property type="match status" value="1"/>
</dbReference>
<comment type="caution">
    <text evidence="10">The sequence shown here is derived from an EMBL/GenBank/DDBJ whole genome shotgun (WGS) entry which is preliminary data.</text>
</comment>
<reference evidence="10 11" key="1">
    <citation type="submission" date="2024-03" db="EMBL/GenBank/DDBJ databases">
        <title>Adaptation during the transition from Ophiocordyceps entomopathogen to insect associate is accompanied by gene loss and intensified selection.</title>
        <authorList>
            <person name="Ward C.M."/>
            <person name="Onetto C.A."/>
            <person name="Borneman A.R."/>
        </authorList>
    </citation>
    <scope>NUCLEOTIDE SEQUENCE [LARGE SCALE GENOMIC DNA]</scope>
    <source>
        <strain evidence="10">AWRI1</strain>
        <tissue evidence="10">Single Adult Female</tissue>
    </source>
</reference>
<evidence type="ECO:0000256" key="8">
    <source>
        <dbReference type="SAM" id="Phobius"/>
    </source>
</evidence>
<evidence type="ECO:0000256" key="1">
    <source>
        <dbReference type="ARBA" id="ARBA00022536"/>
    </source>
</evidence>
<feature type="disulfide bond" evidence="6">
    <location>
        <begin position="319"/>
        <end position="328"/>
    </location>
</feature>
<feature type="disulfide bond" evidence="6">
    <location>
        <begin position="203"/>
        <end position="212"/>
    </location>
</feature>
<dbReference type="GO" id="GO:0005509">
    <property type="term" value="F:calcium ion binding"/>
    <property type="evidence" value="ECO:0007669"/>
    <property type="project" value="InterPro"/>
</dbReference>
<dbReference type="PRINTS" id="PR00010">
    <property type="entry name" value="EGFBLOOD"/>
</dbReference>
<evidence type="ECO:0000313" key="11">
    <source>
        <dbReference type="Proteomes" id="UP001367676"/>
    </source>
</evidence>
<protein>
    <recommendedName>
        <fullName evidence="9">EGF-like domain-containing protein</fullName>
    </recommendedName>
</protein>
<feature type="region of interest" description="Disordered" evidence="7">
    <location>
        <begin position="503"/>
        <end position="531"/>
    </location>
</feature>
<feature type="compositionally biased region" description="Basic and acidic residues" evidence="7">
    <location>
        <begin position="72"/>
        <end position="94"/>
    </location>
</feature>
<dbReference type="FunFam" id="2.10.25.10:FF:000064">
    <property type="entry name" value="Delta-like protein"/>
    <property type="match status" value="1"/>
</dbReference>
<feature type="domain" description="EGF-like" evidence="9">
    <location>
        <begin position="137"/>
        <end position="175"/>
    </location>
</feature>
<dbReference type="GO" id="GO:0032991">
    <property type="term" value="C:protein-containing complex"/>
    <property type="evidence" value="ECO:0007669"/>
    <property type="project" value="TreeGrafter"/>
</dbReference>
<keyword evidence="5" id="KW-0325">Glycoprotein</keyword>
<proteinExistence type="predicted"/>
<feature type="region of interest" description="Disordered" evidence="7">
    <location>
        <begin position="72"/>
        <end position="95"/>
    </location>
</feature>
<feature type="domain" description="EGF-like" evidence="9">
    <location>
        <begin position="369"/>
        <end position="405"/>
    </location>
</feature>
<feature type="domain" description="EGF-like" evidence="9">
    <location>
        <begin position="293"/>
        <end position="329"/>
    </location>
</feature>
<dbReference type="SMART" id="SM00181">
    <property type="entry name" value="EGF"/>
    <property type="match status" value="8"/>
</dbReference>
<dbReference type="PROSITE" id="PS50026">
    <property type="entry name" value="EGF_3"/>
    <property type="match status" value="7"/>
</dbReference>
<dbReference type="InterPro" id="IPR000742">
    <property type="entry name" value="EGF"/>
</dbReference>
<keyword evidence="8" id="KW-0812">Transmembrane</keyword>
<evidence type="ECO:0000256" key="2">
    <source>
        <dbReference type="ARBA" id="ARBA00022729"/>
    </source>
</evidence>
<dbReference type="PROSITE" id="PS00010">
    <property type="entry name" value="ASX_HYDROXYL"/>
    <property type="match status" value="3"/>
</dbReference>
<dbReference type="SMART" id="SM00179">
    <property type="entry name" value="EGF_CA"/>
    <property type="match status" value="7"/>
</dbReference>
<dbReference type="GO" id="GO:0007157">
    <property type="term" value="P:heterophilic cell-cell adhesion via plasma membrane cell adhesion molecules"/>
    <property type="evidence" value="ECO:0007669"/>
    <property type="project" value="TreeGrafter"/>
</dbReference>
<feature type="compositionally biased region" description="Low complexity" evidence="7">
    <location>
        <begin position="415"/>
        <end position="427"/>
    </location>
</feature>
<feature type="disulfide bond" evidence="6">
    <location>
        <begin position="241"/>
        <end position="250"/>
    </location>
</feature>
<dbReference type="FunFam" id="2.10.25.10:FF:000472">
    <property type="entry name" value="Uncharacterized protein, isoform A"/>
    <property type="match status" value="1"/>
</dbReference>
<dbReference type="GO" id="GO:0000902">
    <property type="term" value="P:cell morphogenesis"/>
    <property type="evidence" value="ECO:0007669"/>
    <property type="project" value="UniProtKB-ARBA"/>
</dbReference>
<dbReference type="FunFam" id="2.10.25.10:FF:000004">
    <property type="entry name" value="Neurogenic locus notch 1"/>
    <property type="match status" value="1"/>
</dbReference>
<keyword evidence="8" id="KW-1133">Transmembrane helix</keyword>
<accession>A0AAN9YBU2</accession>
<dbReference type="Pfam" id="PF21700">
    <property type="entry name" value="EGF_DL_JAG"/>
    <property type="match status" value="1"/>
</dbReference>
<dbReference type="Pfam" id="PF00008">
    <property type="entry name" value="EGF"/>
    <property type="match status" value="7"/>
</dbReference>
<dbReference type="GO" id="GO:0045197">
    <property type="term" value="P:establishment or maintenance of epithelial cell apical/basal polarity"/>
    <property type="evidence" value="ECO:0007669"/>
    <property type="project" value="TreeGrafter"/>
</dbReference>
<keyword evidence="1 6" id="KW-0245">EGF-like domain</keyword>
<dbReference type="SUPFAM" id="SSF57184">
    <property type="entry name" value="Growth factor receptor domain"/>
    <property type="match status" value="2"/>
</dbReference>
<feature type="domain" description="EGF-like" evidence="9">
    <location>
        <begin position="253"/>
        <end position="291"/>
    </location>
</feature>
<dbReference type="FunFam" id="2.10.25.10:FF:000230">
    <property type="entry name" value="Delta-like protein"/>
    <property type="match status" value="2"/>
</dbReference>
<evidence type="ECO:0000313" key="10">
    <source>
        <dbReference type="EMBL" id="KAK7605285.1"/>
    </source>
</evidence>
<name>A0AAN9YBU2_9HEMI</name>
<feature type="disulfide bond" evidence="6">
    <location>
        <begin position="281"/>
        <end position="290"/>
    </location>
</feature>
<evidence type="ECO:0000256" key="7">
    <source>
        <dbReference type="SAM" id="MobiDB-lite"/>
    </source>
</evidence>
<evidence type="ECO:0000256" key="6">
    <source>
        <dbReference type="PROSITE-ProRule" id="PRU00076"/>
    </source>
</evidence>
<comment type="caution">
    <text evidence="6">Lacks conserved residue(s) required for the propagation of feature annotation.</text>
</comment>
<evidence type="ECO:0000259" key="9">
    <source>
        <dbReference type="PROSITE" id="PS50026"/>
    </source>
</evidence>
<dbReference type="Gene3D" id="2.10.25.10">
    <property type="entry name" value="Laminin"/>
    <property type="match status" value="8"/>
</dbReference>
<feature type="domain" description="EGF-like" evidence="9">
    <location>
        <begin position="215"/>
        <end position="251"/>
    </location>
</feature>
<dbReference type="InterPro" id="IPR000152">
    <property type="entry name" value="EGF-type_Asp/Asn_hydroxyl_site"/>
</dbReference>